<dbReference type="InterPro" id="IPR011989">
    <property type="entry name" value="ARM-like"/>
</dbReference>
<evidence type="ECO:0000313" key="10">
    <source>
        <dbReference type="RefSeq" id="XP_022144433.1"/>
    </source>
</evidence>
<keyword evidence="5" id="KW-0677">Repeat</keyword>
<comment type="catalytic activity">
    <reaction evidence="1">
        <text>S-ubiquitinyl-[E2 ubiquitin-conjugating enzyme]-L-cysteine + [acceptor protein]-L-lysine = [E2 ubiquitin-conjugating enzyme]-L-cysteine + N(6)-ubiquitinyl-[acceptor protein]-L-lysine.</text>
        <dbReference type="EC" id="2.3.2.27"/>
    </reaction>
</comment>
<dbReference type="PROSITE" id="PS50176">
    <property type="entry name" value="ARM_REPEAT"/>
    <property type="match status" value="1"/>
</dbReference>
<dbReference type="FunFam" id="3.30.40.10:FF:000442">
    <property type="entry name" value="RING-type E3 ubiquitin transferase"/>
    <property type="match status" value="1"/>
</dbReference>
<dbReference type="PANTHER" id="PTHR23315:SF265">
    <property type="entry name" value="U-BOX DOMAIN-CONTAINING PROTEIN 46-RELATED"/>
    <property type="match status" value="1"/>
</dbReference>
<dbReference type="AlphaFoldDB" id="A0A6J1CT87"/>
<dbReference type="Pfam" id="PF25598">
    <property type="entry name" value="ARM_PUB"/>
    <property type="match status" value="1"/>
</dbReference>
<dbReference type="SMART" id="SM00504">
    <property type="entry name" value="Ubox"/>
    <property type="match status" value="1"/>
</dbReference>
<dbReference type="InterPro" id="IPR013083">
    <property type="entry name" value="Znf_RING/FYVE/PHD"/>
</dbReference>
<name>A0A6J1CT87_MOMCH</name>
<proteinExistence type="predicted"/>
<dbReference type="EC" id="2.3.2.27" evidence="3"/>
<dbReference type="OrthoDB" id="2016400at2759"/>
<evidence type="ECO:0000259" key="8">
    <source>
        <dbReference type="PROSITE" id="PS51698"/>
    </source>
</evidence>
<evidence type="ECO:0000256" key="1">
    <source>
        <dbReference type="ARBA" id="ARBA00000900"/>
    </source>
</evidence>
<dbReference type="Gene3D" id="3.30.40.10">
    <property type="entry name" value="Zinc/RING finger domain, C3HC4 (zinc finger)"/>
    <property type="match status" value="1"/>
</dbReference>
<dbReference type="SMART" id="SM00185">
    <property type="entry name" value="ARM"/>
    <property type="match status" value="3"/>
</dbReference>
<keyword evidence="6" id="KW-0833">Ubl conjugation pathway</keyword>
<reference evidence="10" key="1">
    <citation type="submission" date="2025-08" db="UniProtKB">
        <authorList>
            <consortium name="RefSeq"/>
        </authorList>
    </citation>
    <scope>IDENTIFICATION</scope>
    <source>
        <strain evidence="10">OHB3-1</strain>
    </source>
</reference>
<protein>
    <recommendedName>
        <fullName evidence="3">RING-type E3 ubiquitin transferase</fullName>
        <ecNumber evidence="3">2.3.2.27</ecNumber>
    </recommendedName>
</protein>
<evidence type="ECO:0000256" key="5">
    <source>
        <dbReference type="ARBA" id="ARBA00022737"/>
    </source>
</evidence>
<dbReference type="Proteomes" id="UP000504603">
    <property type="component" value="Unplaced"/>
</dbReference>
<evidence type="ECO:0000256" key="7">
    <source>
        <dbReference type="PROSITE-ProRule" id="PRU00259"/>
    </source>
</evidence>
<dbReference type="InterPro" id="IPR016024">
    <property type="entry name" value="ARM-type_fold"/>
</dbReference>
<dbReference type="GO" id="GO:0061630">
    <property type="term" value="F:ubiquitin protein ligase activity"/>
    <property type="evidence" value="ECO:0007669"/>
    <property type="project" value="UniProtKB-EC"/>
</dbReference>
<gene>
    <name evidence="10" type="primary">LOC111014117</name>
</gene>
<dbReference type="GeneID" id="111014117"/>
<dbReference type="KEGG" id="mcha:111014117"/>
<evidence type="ECO:0000256" key="3">
    <source>
        <dbReference type="ARBA" id="ARBA00012483"/>
    </source>
</evidence>
<organism evidence="9 10">
    <name type="scientific">Momordica charantia</name>
    <name type="common">Bitter gourd</name>
    <name type="synonym">Balsam pear</name>
    <dbReference type="NCBI Taxonomy" id="3673"/>
    <lineage>
        <taxon>Eukaryota</taxon>
        <taxon>Viridiplantae</taxon>
        <taxon>Streptophyta</taxon>
        <taxon>Embryophyta</taxon>
        <taxon>Tracheophyta</taxon>
        <taxon>Spermatophyta</taxon>
        <taxon>Magnoliopsida</taxon>
        <taxon>eudicotyledons</taxon>
        <taxon>Gunneridae</taxon>
        <taxon>Pentapetalae</taxon>
        <taxon>rosids</taxon>
        <taxon>fabids</taxon>
        <taxon>Cucurbitales</taxon>
        <taxon>Cucurbitaceae</taxon>
        <taxon>Momordiceae</taxon>
        <taxon>Momordica</taxon>
    </lineage>
</organism>
<dbReference type="InterPro" id="IPR058678">
    <property type="entry name" value="ARM_PUB"/>
</dbReference>
<dbReference type="Pfam" id="PF04564">
    <property type="entry name" value="U-box"/>
    <property type="match status" value="1"/>
</dbReference>
<dbReference type="CDD" id="cd16664">
    <property type="entry name" value="RING-Ubox_PUB"/>
    <property type="match status" value="1"/>
</dbReference>
<evidence type="ECO:0000256" key="6">
    <source>
        <dbReference type="ARBA" id="ARBA00022786"/>
    </source>
</evidence>
<keyword evidence="9" id="KW-1185">Reference proteome</keyword>
<feature type="domain" description="U-box" evidence="8">
    <location>
        <begin position="63"/>
        <end position="137"/>
    </location>
</feature>
<dbReference type="UniPathway" id="UPA00143"/>
<evidence type="ECO:0000256" key="4">
    <source>
        <dbReference type="ARBA" id="ARBA00022679"/>
    </source>
</evidence>
<dbReference type="InterPro" id="IPR000225">
    <property type="entry name" value="Armadillo"/>
</dbReference>
<dbReference type="RefSeq" id="XP_022144433.1">
    <property type="nucleotide sequence ID" value="XM_022288741.1"/>
</dbReference>
<dbReference type="PROSITE" id="PS51698">
    <property type="entry name" value="U_BOX"/>
    <property type="match status" value="1"/>
</dbReference>
<sequence>MAEEKPPSEPIKKDLEKLLNKITHQEDWEIVSADEAIDRLDALKLSRIASTAACGSSRSRSPFVPEFFRCPISGELMKDPVILKTGQTYDRAFIEKWFHKGHNTCPQTKEVLSDMTLTPNRLLREIISQWCAENGLELPKLVFEEVVTSESECDFDELLNKLSLSLSPSSSLSDQKAAAKELRRLAKGNHEFRALFAKRPESIDRLLSCLLLDNISLHPDLQEDLVTSVLNISIHEDNKKHVAENWLALPVLIESLQYGNTNTKANAAAAISSLACLESNKIIIGNAGALKPLIALLDDDAHPVVIKDAASAIFRLCTIHQNKEQAVYNGAVGSVLRNIIGGIMVDELVSVLALLSSNRKAVEEMCKLDTVPCMLEIMREASAECVKENCVSILFAICTSNRRKMWEIQEDENWNGTIVELSTSGNSRARRKAIGILERLHRAASRTHTA</sequence>
<dbReference type="Gene3D" id="1.25.10.10">
    <property type="entry name" value="Leucine-rich Repeat Variant"/>
    <property type="match status" value="2"/>
</dbReference>
<evidence type="ECO:0000256" key="2">
    <source>
        <dbReference type="ARBA" id="ARBA00004906"/>
    </source>
</evidence>
<dbReference type="SUPFAM" id="SSF48371">
    <property type="entry name" value="ARM repeat"/>
    <property type="match status" value="1"/>
</dbReference>
<dbReference type="InterPro" id="IPR003613">
    <property type="entry name" value="Ubox_domain"/>
</dbReference>
<dbReference type="GO" id="GO:0016567">
    <property type="term" value="P:protein ubiquitination"/>
    <property type="evidence" value="ECO:0007669"/>
    <property type="project" value="UniProtKB-UniPathway"/>
</dbReference>
<dbReference type="InterPro" id="IPR045210">
    <property type="entry name" value="RING-Ubox_PUB"/>
</dbReference>
<feature type="repeat" description="ARM" evidence="7">
    <location>
        <begin position="288"/>
        <end position="331"/>
    </location>
</feature>
<comment type="pathway">
    <text evidence="2">Protein modification; protein ubiquitination.</text>
</comment>
<dbReference type="SUPFAM" id="SSF57850">
    <property type="entry name" value="RING/U-box"/>
    <property type="match status" value="1"/>
</dbReference>
<evidence type="ECO:0000313" key="9">
    <source>
        <dbReference type="Proteomes" id="UP000504603"/>
    </source>
</evidence>
<keyword evidence="4" id="KW-0808">Transferase</keyword>
<dbReference type="PANTHER" id="PTHR23315">
    <property type="entry name" value="U BOX DOMAIN-CONTAINING"/>
    <property type="match status" value="1"/>
</dbReference>
<accession>A0A6J1CT87</accession>